<protein>
    <submittedName>
        <fullName evidence="1">230_t:CDS:1</fullName>
    </submittedName>
</protein>
<evidence type="ECO:0000313" key="2">
    <source>
        <dbReference type="Proteomes" id="UP000789525"/>
    </source>
</evidence>
<reference evidence="1" key="1">
    <citation type="submission" date="2021-06" db="EMBL/GenBank/DDBJ databases">
        <authorList>
            <person name="Kallberg Y."/>
            <person name="Tangrot J."/>
            <person name="Rosling A."/>
        </authorList>
    </citation>
    <scope>NUCLEOTIDE SEQUENCE</scope>
    <source>
        <strain evidence="1">CL356</strain>
    </source>
</reference>
<name>A0ACA9KS29_9GLOM</name>
<gene>
    <name evidence="1" type="ORF">ACOLOM_LOCUS2348</name>
</gene>
<comment type="caution">
    <text evidence="1">The sequence shown here is derived from an EMBL/GenBank/DDBJ whole genome shotgun (WGS) entry which is preliminary data.</text>
</comment>
<keyword evidence="2" id="KW-1185">Reference proteome</keyword>
<accession>A0ACA9KS29</accession>
<dbReference type="EMBL" id="CAJVPT010003000">
    <property type="protein sequence ID" value="CAG8490216.1"/>
    <property type="molecule type" value="Genomic_DNA"/>
</dbReference>
<sequence length="699" mass="82658">MGKNQSPKKLDFETYEFCSDFSIFIINESLQETIPPKEYKVHRYILSQQSRYFKVLFESSRNFTEHKSNSVIIRLKDPHNVFQSILNYMYTGYISISHETLISILTIADRFDIEKLMKHAVEYFTDFLDSYQTYFDYLTICHDCEKAISCLLSNSLDFLITPEEVYNIFAESQESGFEDIIPDWLLAISFDKLWGHHPEIFSSSRLERILETIYVQFKDEDQKLSAVRRIVEEYTIDGYDDINVNETWNKMVFTFMPFASVMLDAEETFSTTQADDVNKEPSGSLYTFEEFEEIAERIRRKEKINQLFQLVDFSLLDPNTWEDIFNDRLIPDELIVRGLFEILKENNDIELNEKQEIAQKKPKWLEVVMTYGRDVSGSENVKVARSVSPPSTTIEHFDQLRFEISPYLSDITIYINDKSYDFHKIILSKESGYFLQLLSSPPDEQHIDRWTLPWSALHPEMPNGFVSMIHLFYDPSIELVTMSTEMLISILISSMQIRNSEITTKCLDSIRYGQDEDYFNFLLLGCGKLDSDLSKLEEHQKRIREFVVDNVSREFRNFCYYMTGCNGWIDNVKSKDVTKDFVIEILDKCLEKCDTEEGEVAEISKILLFESIFDEWFPNAASSRDKTGEDAPETEEFIKKRMEEFDEIRYLITRYIDLKRLHYTDMERLEGRWWMPKDLFHAWLVVLSREKRRKESIRT</sequence>
<proteinExistence type="predicted"/>
<organism evidence="1 2">
    <name type="scientific">Acaulospora colombiana</name>
    <dbReference type="NCBI Taxonomy" id="27376"/>
    <lineage>
        <taxon>Eukaryota</taxon>
        <taxon>Fungi</taxon>
        <taxon>Fungi incertae sedis</taxon>
        <taxon>Mucoromycota</taxon>
        <taxon>Glomeromycotina</taxon>
        <taxon>Glomeromycetes</taxon>
        <taxon>Diversisporales</taxon>
        <taxon>Acaulosporaceae</taxon>
        <taxon>Acaulospora</taxon>
    </lineage>
</organism>
<evidence type="ECO:0000313" key="1">
    <source>
        <dbReference type="EMBL" id="CAG8490216.1"/>
    </source>
</evidence>
<dbReference type="Proteomes" id="UP000789525">
    <property type="component" value="Unassembled WGS sequence"/>
</dbReference>